<gene>
    <name evidence="2" type="ORF">PECUL_23A031146</name>
</gene>
<evidence type="ECO:0000256" key="1">
    <source>
        <dbReference type="SAM" id="MobiDB-lite"/>
    </source>
</evidence>
<organism evidence="2 3">
    <name type="scientific">Pelobates cultripes</name>
    <name type="common">Western spadefoot toad</name>
    <dbReference type="NCBI Taxonomy" id="61616"/>
    <lineage>
        <taxon>Eukaryota</taxon>
        <taxon>Metazoa</taxon>
        <taxon>Chordata</taxon>
        <taxon>Craniata</taxon>
        <taxon>Vertebrata</taxon>
        <taxon>Euteleostomi</taxon>
        <taxon>Amphibia</taxon>
        <taxon>Batrachia</taxon>
        <taxon>Anura</taxon>
        <taxon>Pelobatoidea</taxon>
        <taxon>Pelobatidae</taxon>
        <taxon>Pelobates</taxon>
    </lineage>
</organism>
<feature type="compositionally biased region" description="Polar residues" evidence="1">
    <location>
        <begin position="1"/>
        <end position="20"/>
    </location>
</feature>
<evidence type="ECO:0000313" key="2">
    <source>
        <dbReference type="EMBL" id="CAH2321862.1"/>
    </source>
</evidence>
<dbReference type="AlphaFoldDB" id="A0AAD1TF03"/>
<feature type="region of interest" description="Disordered" evidence="1">
    <location>
        <begin position="1"/>
        <end position="90"/>
    </location>
</feature>
<evidence type="ECO:0000313" key="3">
    <source>
        <dbReference type="Proteomes" id="UP001295444"/>
    </source>
</evidence>
<dbReference type="EMBL" id="OW240922">
    <property type="protein sequence ID" value="CAH2321862.1"/>
    <property type="molecule type" value="Genomic_DNA"/>
</dbReference>
<proteinExistence type="predicted"/>
<accession>A0AAD1TF03</accession>
<keyword evidence="3" id="KW-1185">Reference proteome</keyword>
<protein>
    <submittedName>
        <fullName evidence="2">Uncharacterized protein</fullName>
    </submittedName>
</protein>
<dbReference type="Proteomes" id="UP001295444">
    <property type="component" value="Chromosome 11"/>
</dbReference>
<name>A0AAD1TF03_PELCU</name>
<feature type="compositionally biased region" description="Basic and acidic residues" evidence="1">
    <location>
        <begin position="46"/>
        <end position="61"/>
    </location>
</feature>
<sequence length="90" mass="9768">MSDNLSHSITNALMASSHAPSLTCPKASEDKPVVPSGRKATKKTHNVGEHTSKTELTDRLRPVTTEDMGPLRKEPSARQKQCGYGRGQKP</sequence>
<reference evidence="2" key="1">
    <citation type="submission" date="2022-03" db="EMBL/GenBank/DDBJ databases">
        <authorList>
            <person name="Alioto T."/>
            <person name="Alioto T."/>
            <person name="Gomez Garrido J."/>
        </authorList>
    </citation>
    <scope>NUCLEOTIDE SEQUENCE</scope>
</reference>